<gene>
    <name evidence="3" type="ORF">SAMN05216221_4040</name>
</gene>
<dbReference type="STRING" id="1392877.SAMN05216221_4040"/>
<proteinExistence type="predicted"/>
<evidence type="ECO:0000256" key="1">
    <source>
        <dbReference type="SAM" id="SignalP"/>
    </source>
</evidence>
<dbReference type="Proteomes" id="UP000243359">
    <property type="component" value="Chromosome I"/>
</dbReference>
<reference evidence="4" key="1">
    <citation type="submission" date="2016-10" db="EMBL/GenBank/DDBJ databases">
        <authorList>
            <person name="Varghese N."/>
            <person name="Submissions S."/>
        </authorList>
    </citation>
    <scope>NUCLEOTIDE SEQUENCE [LARGE SCALE GENOMIC DNA]</scope>
    <source>
        <strain evidence="4">KCTC 32247</strain>
    </source>
</reference>
<dbReference type="InterPro" id="IPR007314">
    <property type="entry name" value="Cofac_haem-bd_dom"/>
</dbReference>
<accession>A0A1H1Z1Z8</accession>
<evidence type="ECO:0000259" key="2">
    <source>
        <dbReference type="Pfam" id="PF04187"/>
    </source>
</evidence>
<dbReference type="PROSITE" id="PS51257">
    <property type="entry name" value="PROKAR_LIPOPROTEIN"/>
    <property type="match status" value="1"/>
</dbReference>
<dbReference type="Pfam" id="PF04187">
    <property type="entry name" value="Cofac_haem_bdg"/>
    <property type="match status" value="1"/>
</dbReference>
<evidence type="ECO:0000313" key="4">
    <source>
        <dbReference type="Proteomes" id="UP000243359"/>
    </source>
</evidence>
<organism evidence="3 4">
    <name type="scientific">Pseudomonas oryzae</name>
    <dbReference type="NCBI Taxonomy" id="1392877"/>
    <lineage>
        <taxon>Bacteria</taxon>
        <taxon>Pseudomonadati</taxon>
        <taxon>Pseudomonadota</taxon>
        <taxon>Gammaproteobacteria</taxon>
        <taxon>Pseudomonadales</taxon>
        <taxon>Pseudomonadaceae</taxon>
        <taxon>Pseudomonas</taxon>
    </lineage>
</organism>
<dbReference type="OrthoDB" id="9795827at2"/>
<dbReference type="Gene3D" id="3.40.50.11550">
    <property type="match status" value="1"/>
</dbReference>
<dbReference type="CDD" id="cd14727">
    <property type="entry name" value="ChanN-like"/>
    <property type="match status" value="1"/>
</dbReference>
<name>A0A1H1Z1Z8_9PSED</name>
<evidence type="ECO:0000313" key="3">
    <source>
        <dbReference type="EMBL" id="SDT27720.1"/>
    </source>
</evidence>
<feature type="domain" description="Haem-binding uptake Tiki superfamily ChaN" evidence="2">
    <location>
        <begin position="52"/>
        <end position="246"/>
    </location>
</feature>
<protein>
    <submittedName>
        <fullName evidence="3">Uncharacterized iron-regulated protein</fullName>
    </submittedName>
</protein>
<dbReference type="AlphaFoldDB" id="A0A1H1Z1Z8"/>
<dbReference type="InterPro" id="IPR016773">
    <property type="entry name" value="Fe3_uptake_reg_CjrA_prd"/>
</dbReference>
<dbReference type="PIRSF" id="PIRSF020419">
    <property type="entry name" value="Fe_uptake_reg_CjrA_prd"/>
    <property type="match status" value="1"/>
</dbReference>
<feature type="signal peptide" evidence="1">
    <location>
        <begin position="1"/>
        <end position="22"/>
    </location>
</feature>
<keyword evidence="1" id="KW-0732">Signal</keyword>
<dbReference type="RefSeq" id="WP_090351686.1">
    <property type="nucleotide sequence ID" value="NZ_LT629751.1"/>
</dbReference>
<dbReference type="Gene3D" id="1.10.8.760">
    <property type="entry name" value="Haem-binding uptake, Tiki superfamily, ChaN, domain 2"/>
    <property type="match status" value="1"/>
</dbReference>
<dbReference type="SUPFAM" id="SSF159501">
    <property type="entry name" value="EreA/ChaN-like"/>
    <property type="match status" value="1"/>
</dbReference>
<keyword evidence="4" id="KW-1185">Reference proteome</keyword>
<feature type="chain" id="PRO_5009267208" evidence="1">
    <location>
        <begin position="23"/>
        <end position="296"/>
    </location>
</feature>
<sequence length="296" mass="32466">MRVLLLCVLALLAACHSLPPLPAWQSPQGRQHADQGVILDLRSGERLTSAQLVARLAPAPRLLIGEQHDNPDHHALQLWLLQALARERQPGALLLEMLNPDQQVRVDAVRAQVRRGAWPADLPAALAWQKGWDWAMYGALLRHAVAQPEPLLAANLDRDEIGHIYRAPLSLAGTASTAPSVQEALRAQIREAHCRLLPEEQLPAMLAVQQQRDRRMAERLLAAPLPAVLLAGGYHVRRDLGVPLHLSDLEANAGLLVLQLAEVGQAVSSAQADFVWYTPAQPEQDHCAGLRQGKTR</sequence>
<dbReference type="EMBL" id="LT629751">
    <property type="protein sequence ID" value="SDT27720.1"/>
    <property type="molecule type" value="Genomic_DNA"/>
</dbReference>